<gene>
    <name evidence="2" type="ORF">GCM10023187_05970</name>
</gene>
<accession>A0ABP8JXC7</accession>
<evidence type="ECO:0000313" key="3">
    <source>
        <dbReference type="Proteomes" id="UP001500936"/>
    </source>
</evidence>
<comment type="caution">
    <text evidence="2">The sequence shown here is derived from an EMBL/GenBank/DDBJ whole genome shotgun (WGS) entry which is preliminary data.</text>
</comment>
<keyword evidence="3" id="KW-1185">Reference proteome</keyword>
<feature type="signal peptide" evidence="1">
    <location>
        <begin position="1"/>
        <end position="19"/>
    </location>
</feature>
<protein>
    <submittedName>
        <fullName evidence="2">Uncharacterized protein</fullName>
    </submittedName>
</protein>
<proteinExistence type="predicted"/>
<dbReference type="EMBL" id="BAABHB010000001">
    <property type="protein sequence ID" value="GAA4397091.1"/>
    <property type="molecule type" value="Genomic_DNA"/>
</dbReference>
<dbReference type="RefSeq" id="WP_345263803.1">
    <property type="nucleotide sequence ID" value="NZ_BAABHB010000001.1"/>
</dbReference>
<evidence type="ECO:0000313" key="2">
    <source>
        <dbReference type="EMBL" id="GAA4397091.1"/>
    </source>
</evidence>
<organism evidence="2 3">
    <name type="scientific">Nibrella viscosa</name>
    <dbReference type="NCBI Taxonomy" id="1084524"/>
    <lineage>
        <taxon>Bacteria</taxon>
        <taxon>Pseudomonadati</taxon>
        <taxon>Bacteroidota</taxon>
        <taxon>Cytophagia</taxon>
        <taxon>Cytophagales</taxon>
        <taxon>Spirosomataceae</taxon>
        <taxon>Nibrella</taxon>
    </lineage>
</organism>
<dbReference type="Proteomes" id="UP001500936">
    <property type="component" value="Unassembled WGS sequence"/>
</dbReference>
<name>A0ABP8JXC7_9BACT</name>
<sequence length="255" mass="29215">MKQLLLTASLLLMLLPVRAQSTATGKDEKTKETNPAPVESAEAFRVRNMMLLSGDNNLMPTVDTRYEGLQGTPYFIPNWSKGQVDLTNGKQYTNVPLKFDAYRQSLIMLREKMRDSIIVSPNQIRAFTIMDADGNGYLFKRYTGLTGDKQLSEGYFMVLYEGKNAMLKRINKLFKKADFKGGYSADIRYDSYADDVSFYLLRPDKSLVKLKKSKKAIVDAFSDKKAEITRFIDEKKLDFRSEYDLAQVVQYYDSL</sequence>
<reference evidence="3" key="1">
    <citation type="journal article" date="2019" name="Int. J. Syst. Evol. Microbiol.">
        <title>The Global Catalogue of Microorganisms (GCM) 10K type strain sequencing project: providing services to taxonomists for standard genome sequencing and annotation.</title>
        <authorList>
            <consortium name="The Broad Institute Genomics Platform"/>
            <consortium name="The Broad Institute Genome Sequencing Center for Infectious Disease"/>
            <person name="Wu L."/>
            <person name="Ma J."/>
        </authorList>
    </citation>
    <scope>NUCLEOTIDE SEQUENCE [LARGE SCALE GENOMIC DNA]</scope>
    <source>
        <strain evidence="3">JCM 17925</strain>
    </source>
</reference>
<evidence type="ECO:0000256" key="1">
    <source>
        <dbReference type="SAM" id="SignalP"/>
    </source>
</evidence>
<feature type="chain" id="PRO_5047084200" evidence="1">
    <location>
        <begin position="20"/>
        <end position="255"/>
    </location>
</feature>
<keyword evidence="1" id="KW-0732">Signal</keyword>